<comment type="caution">
    <text evidence="1">The sequence shown here is derived from an EMBL/GenBank/DDBJ whole genome shotgun (WGS) entry which is preliminary data.</text>
</comment>
<dbReference type="AlphaFoldDB" id="A0A8J2RHY5"/>
<evidence type="ECO:0000313" key="2">
    <source>
        <dbReference type="Proteomes" id="UP000789524"/>
    </source>
</evidence>
<keyword evidence="2" id="KW-1185">Reference proteome</keyword>
<name>A0A8J2RHY5_9NEOP</name>
<gene>
    <name evidence="1" type="ORF">DCHRY22_LOCUS14638</name>
</gene>
<sequence>MRLSGGLARWPPPAPRAVSQPTPLVYVVMRRAAEGPWRQLYKPKLSLQGPDETWLAHDTNTSKSDEHKMDAERNISYTSKGSCHWRNCLGTSNCTWSIPSNLGGGCGGLKGNLFTDSTRVTLSLWPDTIYHIQVELVSRTLGVDNEKSENYEQLIQVVHSVFSTESVQDVEVSEGDRLMSVLVSSMRGERVPERAPRF</sequence>
<protein>
    <submittedName>
        <fullName evidence="1">(African queen) hypothetical protein</fullName>
    </submittedName>
</protein>
<reference evidence="1" key="1">
    <citation type="submission" date="2021-09" db="EMBL/GenBank/DDBJ databases">
        <authorList>
            <person name="Martin H S."/>
        </authorList>
    </citation>
    <scope>NUCLEOTIDE SEQUENCE</scope>
</reference>
<evidence type="ECO:0000313" key="1">
    <source>
        <dbReference type="EMBL" id="CAG9583193.1"/>
    </source>
</evidence>
<accession>A0A8J2RHY5</accession>
<organism evidence="1 2">
    <name type="scientific">Danaus chrysippus</name>
    <name type="common">African queen</name>
    <dbReference type="NCBI Taxonomy" id="151541"/>
    <lineage>
        <taxon>Eukaryota</taxon>
        <taxon>Metazoa</taxon>
        <taxon>Ecdysozoa</taxon>
        <taxon>Arthropoda</taxon>
        <taxon>Hexapoda</taxon>
        <taxon>Insecta</taxon>
        <taxon>Pterygota</taxon>
        <taxon>Neoptera</taxon>
        <taxon>Endopterygota</taxon>
        <taxon>Lepidoptera</taxon>
        <taxon>Glossata</taxon>
        <taxon>Ditrysia</taxon>
        <taxon>Papilionoidea</taxon>
        <taxon>Nymphalidae</taxon>
        <taxon>Danainae</taxon>
        <taxon>Danaini</taxon>
        <taxon>Danaina</taxon>
        <taxon>Danaus</taxon>
        <taxon>Anosia</taxon>
    </lineage>
</organism>
<dbReference type="Proteomes" id="UP000789524">
    <property type="component" value="Unassembled WGS sequence"/>
</dbReference>
<dbReference type="OrthoDB" id="8195614at2759"/>
<proteinExistence type="predicted"/>
<dbReference type="EMBL" id="CAKASE010000081">
    <property type="protein sequence ID" value="CAG9583193.1"/>
    <property type="molecule type" value="Genomic_DNA"/>
</dbReference>